<protein>
    <submittedName>
        <fullName evidence="2">Uncharacterized protein</fullName>
    </submittedName>
</protein>
<dbReference type="Proteomes" id="UP001153069">
    <property type="component" value="Unassembled WGS sequence"/>
</dbReference>
<evidence type="ECO:0000313" key="2">
    <source>
        <dbReference type="EMBL" id="CAB9525868.1"/>
    </source>
</evidence>
<keyword evidence="1" id="KW-0175">Coiled coil</keyword>
<accession>A0A9N8HX32</accession>
<name>A0A9N8HX32_9STRA</name>
<comment type="caution">
    <text evidence="2">The sequence shown here is derived from an EMBL/GenBank/DDBJ whole genome shotgun (WGS) entry which is preliminary data.</text>
</comment>
<dbReference type="EMBL" id="CAICTM010001739">
    <property type="protein sequence ID" value="CAB9525868.1"/>
    <property type="molecule type" value="Genomic_DNA"/>
</dbReference>
<feature type="coiled-coil region" evidence="1">
    <location>
        <begin position="334"/>
        <end position="368"/>
    </location>
</feature>
<organism evidence="2 3">
    <name type="scientific">Seminavis robusta</name>
    <dbReference type="NCBI Taxonomy" id="568900"/>
    <lineage>
        <taxon>Eukaryota</taxon>
        <taxon>Sar</taxon>
        <taxon>Stramenopiles</taxon>
        <taxon>Ochrophyta</taxon>
        <taxon>Bacillariophyta</taxon>
        <taxon>Bacillariophyceae</taxon>
        <taxon>Bacillariophycidae</taxon>
        <taxon>Naviculales</taxon>
        <taxon>Naviculaceae</taxon>
        <taxon>Seminavis</taxon>
    </lineage>
</organism>
<reference evidence="2" key="1">
    <citation type="submission" date="2020-06" db="EMBL/GenBank/DDBJ databases">
        <authorList>
            <consortium name="Plant Systems Biology data submission"/>
        </authorList>
    </citation>
    <scope>NUCLEOTIDE SEQUENCE</scope>
    <source>
        <strain evidence="2">D6</strain>
    </source>
</reference>
<evidence type="ECO:0000313" key="3">
    <source>
        <dbReference type="Proteomes" id="UP001153069"/>
    </source>
</evidence>
<dbReference type="OrthoDB" id="49538at2759"/>
<dbReference type="AlphaFoldDB" id="A0A9N8HX32"/>
<gene>
    <name evidence="2" type="ORF">SEMRO_1741_G294620.1</name>
</gene>
<proteinExistence type="predicted"/>
<sequence>MAASKFPDYLLQEVRTLVSTRCREICMSDKADGENTSRQQALMEDVFHGSAGYASVLDLFMQGGGEFASIFDRVPIENNREGNELRTGGYALVMKDIFSCDEGARYILHARGFTKDALAQNKTERLLGRNIYERALVAIANYKFALKFHDEYCPGKDHPYPSGKGLDDMLLYVRRKMYVMLKGAKNKDGARRVKKPDGSFVEEDMPEKYMFQGYFVFVLYGPKMLTTKTLSCLSVDGKKCAKTGRATAREKELKIKAAERAANEGATGPYHRGLAVKDKYACATLAMSEYKMASRNVRDLLFHNNASESNCLTQLQQINSMLDRAEQRGDDREAKLLEARKVRLFDQLDQLSKRKRELEDESDRLMKRNKKTPQLRAYYESVGVFAVPKDVAVTRSTVDDGSSITNTDKTPRKIPNHCSQLTFSQQEELEAEDDTEKENGDDDLASIVEVLPRGSSQVSDEPVQPVQPLFTGMAARLPPEQQQILLQFREREAAGLTFAQQQEKVAAEERQYGRNGSSRISYQTGSTYYASVAQNDELNCATAHSYYGQEEDA</sequence>
<evidence type="ECO:0000256" key="1">
    <source>
        <dbReference type="SAM" id="Coils"/>
    </source>
</evidence>
<keyword evidence="3" id="KW-1185">Reference proteome</keyword>